<gene>
    <name evidence="2" type="primary">jg26587</name>
    <name evidence="2" type="ORF">PAEG_LOCUS5572</name>
</gene>
<feature type="region of interest" description="Disordered" evidence="1">
    <location>
        <begin position="1"/>
        <end position="23"/>
    </location>
</feature>
<dbReference type="EMBL" id="CAKXAJ010018399">
    <property type="protein sequence ID" value="CAH2217689.1"/>
    <property type="molecule type" value="Genomic_DNA"/>
</dbReference>
<name>A0A8S4QWH7_9NEOP</name>
<feature type="compositionally biased region" description="Acidic residues" evidence="1">
    <location>
        <begin position="92"/>
        <end position="104"/>
    </location>
</feature>
<dbReference type="AlphaFoldDB" id="A0A8S4QWH7"/>
<evidence type="ECO:0000256" key="1">
    <source>
        <dbReference type="SAM" id="MobiDB-lite"/>
    </source>
</evidence>
<evidence type="ECO:0000313" key="3">
    <source>
        <dbReference type="Proteomes" id="UP000838756"/>
    </source>
</evidence>
<keyword evidence="3" id="KW-1185">Reference proteome</keyword>
<proteinExistence type="predicted"/>
<feature type="region of interest" description="Disordered" evidence="1">
    <location>
        <begin position="80"/>
        <end position="104"/>
    </location>
</feature>
<reference evidence="2" key="1">
    <citation type="submission" date="2022-03" db="EMBL/GenBank/DDBJ databases">
        <authorList>
            <person name="Lindestad O."/>
        </authorList>
    </citation>
    <scope>NUCLEOTIDE SEQUENCE</scope>
</reference>
<sequence>MSDQADAYKQNSTSQGMQGASPATCRPVTIELYGSYGDTLDRNNGKIINAKVSAVDFKGISRVRSPEGTMMNDVTKKLIRERRPITQAVGENGDEDDDDDDDDS</sequence>
<organism evidence="2 3">
    <name type="scientific">Pararge aegeria aegeria</name>
    <dbReference type="NCBI Taxonomy" id="348720"/>
    <lineage>
        <taxon>Eukaryota</taxon>
        <taxon>Metazoa</taxon>
        <taxon>Ecdysozoa</taxon>
        <taxon>Arthropoda</taxon>
        <taxon>Hexapoda</taxon>
        <taxon>Insecta</taxon>
        <taxon>Pterygota</taxon>
        <taxon>Neoptera</taxon>
        <taxon>Endopterygota</taxon>
        <taxon>Lepidoptera</taxon>
        <taxon>Glossata</taxon>
        <taxon>Ditrysia</taxon>
        <taxon>Papilionoidea</taxon>
        <taxon>Nymphalidae</taxon>
        <taxon>Satyrinae</taxon>
        <taxon>Satyrini</taxon>
        <taxon>Parargina</taxon>
        <taxon>Pararge</taxon>
    </lineage>
</organism>
<accession>A0A8S4QWH7</accession>
<dbReference type="Proteomes" id="UP000838756">
    <property type="component" value="Unassembled WGS sequence"/>
</dbReference>
<feature type="compositionally biased region" description="Polar residues" evidence="1">
    <location>
        <begin position="1"/>
        <end position="18"/>
    </location>
</feature>
<comment type="caution">
    <text evidence="2">The sequence shown here is derived from an EMBL/GenBank/DDBJ whole genome shotgun (WGS) entry which is preliminary data.</text>
</comment>
<evidence type="ECO:0000313" key="2">
    <source>
        <dbReference type="EMBL" id="CAH2217689.1"/>
    </source>
</evidence>
<protein>
    <submittedName>
        <fullName evidence="2">Jg26587 protein</fullName>
    </submittedName>
</protein>